<feature type="domain" description="JmjN" evidence="3">
    <location>
        <begin position="62"/>
        <end position="103"/>
    </location>
</feature>
<reference evidence="4" key="2">
    <citation type="submission" date="2018-05" db="EMBL/GenBank/DDBJ databases">
        <title>OpunRS2 (Oryza punctata Reference Sequence Version 2).</title>
        <authorList>
            <person name="Zhang J."/>
            <person name="Kudrna D."/>
            <person name="Lee S."/>
            <person name="Talag J."/>
            <person name="Welchert J."/>
            <person name="Wing R.A."/>
        </authorList>
    </citation>
    <scope>NUCLEOTIDE SEQUENCE [LARGE SCALE GENOMIC DNA]</scope>
</reference>
<dbReference type="GO" id="GO:0000785">
    <property type="term" value="C:chromatin"/>
    <property type="evidence" value="ECO:0007669"/>
    <property type="project" value="TreeGrafter"/>
</dbReference>
<dbReference type="PANTHER" id="PTHR10694:SF33">
    <property type="entry name" value="LYSINE-SPECIFIC DEMETHYLASE 5"/>
    <property type="match status" value="1"/>
</dbReference>
<dbReference type="Proteomes" id="UP000026962">
    <property type="component" value="Chromosome 2"/>
</dbReference>
<keyword evidence="5" id="KW-1185">Reference proteome</keyword>
<name>A0A0E0K3X6_ORYPU</name>
<evidence type="ECO:0000259" key="3">
    <source>
        <dbReference type="PROSITE" id="PS51183"/>
    </source>
</evidence>
<reference evidence="4" key="1">
    <citation type="submission" date="2015-04" db="UniProtKB">
        <authorList>
            <consortium name="EnsemblPlants"/>
        </authorList>
    </citation>
    <scope>IDENTIFICATION</scope>
</reference>
<dbReference type="Gene3D" id="2.60.120.650">
    <property type="entry name" value="Cupin"/>
    <property type="match status" value="1"/>
</dbReference>
<evidence type="ECO:0000313" key="5">
    <source>
        <dbReference type="Proteomes" id="UP000026962"/>
    </source>
</evidence>
<sequence length="813" mass="93066">MIRRMAGNDEVALKPVSCGARLRRSCDASLRLGGSMRDPFLKHKVKKFDLSSLNWIDEIPECPVFSPSIEEFEDPLVYLSKIAPIAAKYGICKIVSPLCASVPVGPVLMKEQGGLKFTTRVQPLRLAEWSKDDKFAFFMSGRKYTFRDFEKMANKEFVRRYSSAACLPPRYMEEEFWHEIAFGKMQSVEYACDIDGSAFSSSPNDQLGISKWNLKRLSRLPKSTLRLLRAAIPAKLLRILRKWYVSMCTIMKFYQVKGKMQPLMSFWERLQCSLQIFCCVIMFLSTELYRNLESFNCGEAVNFAIGEWFPLGALASQRYALLKRTPLLPYEELLCKEATLLGHEFSTCDYKDTTTLAGETHSQRCMKVPFVQLMRVQHRIRWSLMKMGARTHYKADIDATVLCGICRRDCYVAHIMCNCRIDAICLCHEEEIRRCPCSCDRVVFVRKDIFELETLSKKFEEESGILDAVKKQMARCDGASQHSKFFDCIDHEAEYYPYCNIHIDPSPEIYSISETNFVGYDLNNPHPAASTVTFSFVPHEYSTQSDECTSSNRRAFSSSCLENTITPENAISNAYQLSTPDQTCLSDEMAAHDTDDSDCEIFRVKRRSGLTSEKRHMEDGTTNFTENQVLKRLKKINAHDRQEQKLPELSCGARSEPVHTDDCRHCVDFISENGDDFIAPTKLKMIHQLDANIVEDEVASSQKYNSCNYQSPSIELGPKRLKIRGPSFPSRISELEGADNSDVFPLYIFTYISFHLSRRFSTVKRKSLALIVMLHMQQSRCFVIMYNEAHVNARINHIILKVGATEGIKELIQ</sequence>
<dbReference type="Gramene" id="OPUNC02G26480.2">
    <property type="protein sequence ID" value="OPUNC02G26480.2"/>
    <property type="gene ID" value="OPUNC02G26480"/>
</dbReference>
<evidence type="ECO:0000313" key="4">
    <source>
        <dbReference type="EnsemblPlants" id="OPUNC02G26480.2"/>
    </source>
</evidence>
<dbReference type="GO" id="GO:0046872">
    <property type="term" value="F:metal ion binding"/>
    <property type="evidence" value="ECO:0007669"/>
    <property type="project" value="UniProtKB-KW"/>
</dbReference>
<dbReference type="PROSITE" id="PS51183">
    <property type="entry name" value="JMJN"/>
    <property type="match status" value="1"/>
</dbReference>
<dbReference type="AlphaFoldDB" id="A0A0E0K3X6"/>
<protein>
    <recommendedName>
        <fullName evidence="3">JmjN domain-containing protein</fullName>
    </recommendedName>
</protein>
<accession>A0A0E0K3X6</accession>
<dbReference type="GO" id="GO:0005634">
    <property type="term" value="C:nucleus"/>
    <property type="evidence" value="ECO:0007669"/>
    <property type="project" value="TreeGrafter"/>
</dbReference>
<keyword evidence="2" id="KW-0408">Iron</keyword>
<dbReference type="EnsemblPlants" id="OPUNC02G26480.2">
    <property type="protein sequence ID" value="OPUNC02G26480.2"/>
    <property type="gene ID" value="OPUNC02G26480"/>
</dbReference>
<dbReference type="PANTHER" id="PTHR10694">
    <property type="entry name" value="LYSINE-SPECIFIC DEMETHYLASE"/>
    <property type="match status" value="1"/>
</dbReference>
<keyword evidence="1" id="KW-0479">Metal-binding</keyword>
<evidence type="ECO:0000256" key="2">
    <source>
        <dbReference type="ARBA" id="ARBA00023004"/>
    </source>
</evidence>
<dbReference type="InterPro" id="IPR003349">
    <property type="entry name" value="JmjN"/>
</dbReference>
<dbReference type="InterPro" id="IPR004198">
    <property type="entry name" value="Znf_C5HC2"/>
</dbReference>
<dbReference type="Pfam" id="PF02928">
    <property type="entry name" value="zf-C5HC2"/>
    <property type="match status" value="1"/>
</dbReference>
<organism evidence="4">
    <name type="scientific">Oryza punctata</name>
    <name type="common">Red rice</name>
    <dbReference type="NCBI Taxonomy" id="4537"/>
    <lineage>
        <taxon>Eukaryota</taxon>
        <taxon>Viridiplantae</taxon>
        <taxon>Streptophyta</taxon>
        <taxon>Embryophyta</taxon>
        <taxon>Tracheophyta</taxon>
        <taxon>Spermatophyta</taxon>
        <taxon>Magnoliopsida</taxon>
        <taxon>Liliopsida</taxon>
        <taxon>Poales</taxon>
        <taxon>Poaceae</taxon>
        <taxon>BOP clade</taxon>
        <taxon>Oryzoideae</taxon>
        <taxon>Oryzeae</taxon>
        <taxon>Oryzinae</taxon>
        <taxon>Oryza</taxon>
    </lineage>
</organism>
<dbReference type="GO" id="GO:0010468">
    <property type="term" value="P:regulation of gene expression"/>
    <property type="evidence" value="ECO:0007669"/>
    <property type="project" value="TreeGrafter"/>
</dbReference>
<evidence type="ECO:0000256" key="1">
    <source>
        <dbReference type="ARBA" id="ARBA00022723"/>
    </source>
</evidence>
<proteinExistence type="predicted"/>
<dbReference type="Pfam" id="PF02375">
    <property type="entry name" value="JmjN"/>
    <property type="match status" value="1"/>
</dbReference>
<dbReference type="GO" id="GO:0141052">
    <property type="term" value="F:histone H3 demethylase activity"/>
    <property type="evidence" value="ECO:0007669"/>
    <property type="project" value="UniProtKB-ARBA"/>
</dbReference>
<dbReference type="SMART" id="SM00545">
    <property type="entry name" value="JmjN"/>
    <property type="match status" value="1"/>
</dbReference>